<evidence type="ECO:0000256" key="1">
    <source>
        <dbReference type="SAM" id="SignalP"/>
    </source>
</evidence>
<accession>A0A918X2M7</accession>
<keyword evidence="1" id="KW-0732">Signal</keyword>
<comment type="caution">
    <text evidence="2">The sequence shown here is derived from an EMBL/GenBank/DDBJ whole genome shotgun (WGS) entry which is preliminary data.</text>
</comment>
<proteinExistence type="predicted"/>
<dbReference type="AlphaFoldDB" id="A0A918X2M7"/>
<feature type="signal peptide" evidence="1">
    <location>
        <begin position="1"/>
        <end position="28"/>
    </location>
</feature>
<dbReference type="EMBL" id="BMVC01000012">
    <property type="protein sequence ID" value="GHD06142.1"/>
    <property type="molecule type" value="Genomic_DNA"/>
</dbReference>
<name>A0A918X2M7_9ACTN</name>
<feature type="chain" id="PRO_5036722961" description="Secreted protein" evidence="1">
    <location>
        <begin position="29"/>
        <end position="153"/>
    </location>
</feature>
<evidence type="ECO:0000313" key="3">
    <source>
        <dbReference type="Proteomes" id="UP000638353"/>
    </source>
</evidence>
<dbReference type="RefSeq" id="WP_189825723.1">
    <property type="nucleotide sequence ID" value="NZ_BMVC01000012.1"/>
</dbReference>
<reference evidence="2" key="1">
    <citation type="journal article" date="2014" name="Int. J. Syst. Evol. Microbiol.">
        <title>Complete genome sequence of Corynebacterium casei LMG S-19264T (=DSM 44701T), isolated from a smear-ripened cheese.</title>
        <authorList>
            <consortium name="US DOE Joint Genome Institute (JGI-PGF)"/>
            <person name="Walter F."/>
            <person name="Albersmeier A."/>
            <person name="Kalinowski J."/>
            <person name="Ruckert C."/>
        </authorList>
    </citation>
    <scope>NUCLEOTIDE SEQUENCE</scope>
    <source>
        <strain evidence="2">JCM 4637</strain>
    </source>
</reference>
<evidence type="ECO:0008006" key="4">
    <source>
        <dbReference type="Google" id="ProtNLM"/>
    </source>
</evidence>
<reference evidence="2" key="2">
    <citation type="submission" date="2020-09" db="EMBL/GenBank/DDBJ databases">
        <authorList>
            <person name="Sun Q."/>
            <person name="Ohkuma M."/>
        </authorList>
    </citation>
    <scope>NUCLEOTIDE SEQUENCE</scope>
    <source>
        <strain evidence="2">JCM 4637</strain>
    </source>
</reference>
<protein>
    <recommendedName>
        <fullName evidence="4">Secreted protein</fullName>
    </recommendedName>
</protein>
<organism evidence="2 3">
    <name type="scientific">Streptomyces finlayi</name>
    <dbReference type="NCBI Taxonomy" id="67296"/>
    <lineage>
        <taxon>Bacteria</taxon>
        <taxon>Bacillati</taxon>
        <taxon>Actinomycetota</taxon>
        <taxon>Actinomycetes</taxon>
        <taxon>Kitasatosporales</taxon>
        <taxon>Streptomycetaceae</taxon>
        <taxon>Streptomyces</taxon>
    </lineage>
</organism>
<evidence type="ECO:0000313" key="2">
    <source>
        <dbReference type="EMBL" id="GHD06142.1"/>
    </source>
</evidence>
<gene>
    <name evidence="2" type="ORF">GCM10010334_57610</name>
</gene>
<dbReference type="Proteomes" id="UP000638353">
    <property type="component" value="Unassembled WGS sequence"/>
</dbReference>
<sequence>MNRQKIRLAAATALTAVAFGVAAPAAQAAETVRTPVSAVSVQQADAARLATLIAQNPAAAANGEAGLNAAVVAQLQDPQLVQYGSPRAEAIKALLKKSGSLFKAAVKAAKKGADAYRKWVDSLSNFNPVKWTLKALPGAVQYEIIDWLAKQVG</sequence>